<evidence type="ECO:0000313" key="11">
    <source>
        <dbReference type="EMBL" id="KAK4130816.1"/>
    </source>
</evidence>
<evidence type="ECO:0000313" key="12">
    <source>
        <dbReference type="Proteomes" id="UP001304895"/>
    </source>
</evidence>
<dbReference type="SUPFAM" id="SSF49562">
    <property type="entry name" value="C2 domain (Calcium/lipid-binding domain, CaLB)"/>
    <property type="match status" value="1"/>
</dbReference>
<feature type="compositionally biased region" description="Acidic residues" evidence="8">
    <location>
        <begin position="32"/>
        <end position="42"/>
    </location>
</feature>
<dbReference type="InterPro" id="IPR001192">
    <property type="entry name" value="PI-PLC_fam"/>
</dbReference>
<dbReference type="GO" id="GO:0051209">
    <property type="term" value="P:release of sequestered calcium ion into cytosol"/>
    <property type="evidence" value="ECO:0007669"/>
    <property type="project" value="TreeGrafter"/>
</dbReference>
<name>A0AAN6UFR3_9PEZI</name>
<evidence type="ECO:0000256" key="8">
    <source>
        <dbReference type="SAM" id="MobiDB-lite"/>
    </source>
</evidence>
<keyword evidence="2 7" id="KW-0378">Hydrolase</keyword>
<evidence type="ECO:0000256" key="6">
    <source>
        <dbReference type="ARBA" id="ARBA00059664"/>
    </source>
</evidence>
<gene>
    <name evidence="11" type="ORF">BT67DRAFT_445293</name>
</gene>
<dbReference type="FunFam" id="3.20.20.190:FF:000039">
    <property type="entry name" value="Phosphoinositide phospholipase C"/>
    <property type="match status" value="1"/>
</dbReference>
<keyword evidence="4 7" id="KW-0443">Lipid metabolism</keyword>
<dbReference type="Proteomes" id="UP001304895">
    <property type="component" value="Unassembled WGS sequence"/>
</dbReference>
<dbReference type="PANTHER" id="PTHR10336:SF169">
    <property type="entry name" value="PHOSPHOINOSITIDE PHOSPHOLIPASE C"/>
    <property type="match status" value="1"/>
</dbReference>
<evidence type="ECO:0000256" key="1">
    <source>
        <dbReference type="ARBA" id="ARBA00001195"/>
    </source>
</evidence>
<evidence type="ECO:0000259" key="10">
    <source>
        <dbReference type="PROSITE" id="PS50008"/>
    </source>
</evidence>
<dbReference type="PRINTS" id="PR00390">
    <property type="entry name" value="PHPHLIPASEC"/>
</dbReference>
<feature type="compositionally biased region" description="Low complexity" evidence="8">
    <location>
        <begin position="274"/>
        <end position="285"/>
    </location>
</feature>
<dbReference type="GO" id="GO:0004435">
    <property type="term" value="F:phosphatidylinositol-4,5-bisphosphate phospholipase C activity"/>
    <property type="evidence" value="ECO:0007669"/>
    <property type="project" value="UniProtKB-EC"/>
</dbReference>
<dbReference type="GO" id="GO:0048015">
    <property type="term" value="P:phosphatidylinositol-mediated signaling"/>
    <property type="evidence" value="ECO:0007669"/>
    <property type="project" value="TreeGrafter"/>
</dbReference>
<evidence type="ECO:0000256" key="5">
    <source>
        <dbReference type="ARBA" id="ARBA00023224"/>
    </source>
</evidence>
<dbReference type="EC" id="3.1.4.11" evidence="7"/>
<dbReference type="EMBL" id="MU853431">
    <property type="protein sequence ID" value="KAK4130816.1"/>
    <property type="molecule type" value="Genomic_DNA"/>
</dbReference>
<sequence>MSGPADPSPSGLSSRMARLNPFKSKSPRHDSVDDDDKGEEIDANTVAGGGHRALPTDVTQPRLRVSRTLKSFLAREGILSEDDAEGLNALLDMPTVCPPAHVLDRSHPLPEYFISSSHNTYLMAHQLFGTSTAEAYETTLKAGARCIEIDAWDNPDNKAEPKVTHGFTLVSNIPFRAVCETIRDVVDHEAAAPAIQGYAPAPILVSLENHCDGPGQLRLAQIMREVWGDRLLSAPVREKGHNEQDGVGSHVRLEELGSKIAVVVEYHLPDEANDSPSDSSSSSSSDSEDEKQAQEEYKARKKAAVPTIIIPELAELGIYAQSVKPGRDTSWYTSGKPKDGPDFHLINMSESGLASHLDHAAEIARHNSHHLMRVFPKGTRISSRNLSPVPFWAIGAHIAALNWQSFGASMQLNDALFAGTAGYVLKPDALRSGGSGVVSRDAPRRVLRLRVAGATDVPLPKSRKADDPVKPYLTCSLVQPGGGAKPVTCKRKTTAYHPRKGLSLPLLGLVAEAPIQTEPIWDETLEWEYNDDQLVFLRMLVKSDDSFSSNPVLAVTAVRLLYVESGWRFVRLLNLRGGETGCSVLVNFEIQDV</sequence>
<reference evidence="11" key="2">
    <citation type="submission" date="2023-05" db="EMBL/GenBank/DDBJ databases">
        <authorList>
            <consortium name="Lawrence Berkeley National Laboratory"/>
            <person name="Steindorff A."/>
            <person name="Hensen N."/>
            <person name="Bonometti L."/>
            <person name="Westerberg I."/>
            <person name="Brannstrom I.O."/>
            <person name="Guillou S."/>
            <person name="Cros-Aarteil S."/>
            <person name="Calhoun S."/>
            <person name="Haridas S."/>
            <person name="Kuo A."/>
            <person name="Mondo S."/>
            <person name="Pangilinan J."/>
            <person name="Riley R."/>
            <person name="Labutti K."/>
            <person name="Andreopoulos B."/>
            <person name="Lipzen A."/>
            <person name="Chen C."/>
            <person name="Yanf M."/>
            <person name="Daum C."/>
            <person name="Ng V."/>
            <person name="Clum A."/>
            <person name="Ohm R."/>
            <person name="Martin F."/>
            <person name="Silar P."/>
            <person name="Natvig D."/>
            <person name="Lalanne C."/>
            <person name="Gautier V."/>
            <person name="Ament-Velasquez S.L."/>
            <person name="Kruys A."/>
            <person name="Hutchinson M.I."/>
            <person name="Powell A.J."/>
            <person name="Barry K."/>
            <person name="Miller A.N."/>
            <person name="Grigoriev I.V."/>
            <person name="Debuchy R."/>
            <person name="Gladieux P."/>
            <person name="Thoren M.H."/>
            <person name="Johannesson H."/>
        </authorList>
    </citation>
    <scope>NUCLEOTIDE SEQUENCE</scope>
    <source>
        <strain evidence="11">CBS 123565</strain>
    </source>
</reference>
<dbReference type="InterPro" id="IPR001711">
    <property type="entry name" value="PLipase_C_Pinositol-sp_Y"/>
</dbReference>
<keyword evidence="3 7" id="KW-0442">Lipid degradation</keyword>
<evidence type="ECO:0000256" key="4">
    <source>
        <dbReference type="ARBA" id="ARBA00023098"/>
    </source>
</evidence>
<dbReference type="InterPro" id="IPR000008">
    <property type="entry name" value="C2_dom"/>
</dbReference>
<dbReference type="Pfam" id="PF00387">
    <property type="entry name" value="PI-PLC-Y"/>
    <property type="match status" value="1"/>
</dbReference>
<dbReference type="GO" id="GO:0016042">
    <property type="term" value="P:lipid catabolic process"/>
    <property type="evidence" value="ECO:0007669"/>
    <property type="project" value="UniProtKB-KW"/>
</dbReference>
<feature type="domain" description="PI-PLC Y-box" evidence="10">
    <location>
        <begin position="313"/>
        <end position="431"/>
    </location>
</feature>
<dbReference type="CDD" id="cd08598">
    <property type="entry name" value="PI-PLC1c_yeast"/>
    <property type="match status" value="1"/>
</dbReference>
<protein>
    <recommendedName>
        <fullName evidence="7">Phosphoinositide phospholipase C</fullName>
        <ecNumber evidence="7">3.1.4.11</ecNumber>
    </recommendedName>
</protein>
<dbReference type="PROSITE" id="PS50008">
    <property type="entry name" value="PIPLC_Y_DOMAIN"/>
    <property type="match status" value="1"/>
</dbReference>
<keyword evidence="5" id="KW-0807">Transducer</keyword>
<dbReference type="PROSITE" id="PS50004">
    <property type="entry name" value="C2"/>
    <property type="match status" value="1"/>
</dbReference>
<dbReference type="CDD" id="cd00275">
    <property type="entry name" value="C2_PLC_like"/>
    <property type="match status" value="1"/>
</dbReference>
<evidence type="ECO:0000256" key="2">
    <source>
        <dbReference type="ARBA" id="ARBA00022801"/>
    </source>
</evidence>
<dbReference type="SUPFAM" id="SSF51695">
    <property type="entry name" value="PLC-like phosphodiesterases"/>
    <property type="match status" value="1"/>
</dbReference>
<keyword evidence="12" id="KW-1185">Reference proteome</keyword>
<accession>A0AAN6UFR3</accession>
<dbReference type="Pfam" id="PF00388">
    <property type="entry name" value="PI-PLC-X"/>
    <property type="match status" value="1"/>
</dbReference>
<feature type="region of interest" description="Disordered" evidence="8">
    <location>
        <begin position="1"/>
        <end position="57"/>
    </location>
</feature>
<dbReference type="InterPro" id="IPR000909">
    <property type="entry name" value="PLipase_C_PInositol-sp_X_dom"/>
</dbReference>
<dbReference type="PANTHER" id="PTHR10336">
    <property type="entry name" value="PHOSPHOINOSITIDE-SPECIFIC PHOSPHOLIPASE C FAMILY PROTEIN"/>
    <property type="match status" value="1"/>
</dbReference>
<comment type="function">
    <text evidence="6">The production of the second messenger molecules diacylglycerol (DAG) and inositol 1,4,5-trisphosphate (IP3) is mediated by activated phosphatidylinositol-specific phospholipase C enzymes.</text>
</comment>
<dbReference type="SMART" id="SM00149">
    <property type="entry name" value="PLCYc"/>
    <property type="match status" value="1"/>
</dbReference>
<dbReference type="PROSITE" id="PS50007">
    <property type="entry name" value="PIPLC_X_DOMAIN"/>
    <property type="match status" value="1"/>
</dbReference>
<evidence type="ECO:0000256" key="7">
    <source>
        <dbReference type="RuleBase" id="RU361133"/>
    </source>
</evidence>
<comment type="caution">
    <text evidence="11">The sequence shown here is derived from an EMBL/GenBank/DDBJ whole genome shotgun (WGS) entry which is preliminary data.</text>
</comment>
<feature type="region of interest" description="Disordered" evidence="8">
    <location>
        <begin position="270"/>
        <end position="301"/>
    </location>
</feature>
<comment type="catalytic activity">
    <reaction evidence="1 7">
        <text>a 1,2-diacyl-sn-glycero-3-phospho-(1D-myo-inositol-4,5-bisphosphate) + H2O = 1D-myo-inositol 1,4,5-trisphosphate + a 1,2-diacyl-sn-glycerol + H(+)</text>
        <dbReference type="Rhea" id="RHEA:33179"/>
        <dbReference type="ChEBI" id="CHEBI:15377"/>
        <dbReference type="ChEBI" id="CHEBI:15378"/>
        <dbReference type="ChEBI" id="CHEBI:17815"/>
        <dbReference type="ChEBI" id="CHEBI:58456"/>
        <dbReference type="ChEBI" id="CHEBI:203600"/>
        <dbReference type="EC" id="3.1.4.11"/>
    </reaction>
</comment>
<dbReference type="InterPro" id="IPR035892">
    <property type="entry name" value="C2_domain_sf"/>
</dbReference>
<evidence type="ECO:0000256" key="3">
    <source>
        <dbReference type="ARBA" id="ARBA00022963"/>
    </source>
</evidence>
<proteinExistence type="predicted"/>
<reference evidence="11" key="1">
    <citation type="journal article" date="2023" name="Mol. Phylogenet. Evol.">
        <title>Genome-scale phylogeny and comparative genomics of the fungal order Sordariales.</title>
        <authorList>
            <person name="Hensen N."/>
            <person name="Bonometti L."/>
            <person name="Westerberg I."/>
            <person name="Brannstrom I.O."/>
            <person name="Guillou S."/>
            <person name="Cros-Aarteil S."/>
            <person name="Calhoun S."/>
            <person name="Haridas S."/>
            <person name="Kuo A."/>
            <person name="Mondo S."/>
            <person name="Pangilinan J."/>
            <person name="Riley R."/>
            <person name="LaButti K."/>
            <person name="Andreopoulos B."/>
            <person name="Lipzen A."/>
            <person name="Chen C."/>
            <person name="Yan M."/>
            <person name="Daum C."/>
            <person name="Ng V."/>
            <person name="Clum A."/>
            <person name="Steindorff A."/>
            <person name="Ohm R.A."/>
            <person name="Martin F."/>
            <person name="Silar P."/>
            <person name="Natvig D.O."/>
            <person name="Lalanne C."/>
            <person name="Gautier V."/>
            <person name="Ament-Velasquez S.L."/>
            <person name="Kruys A."/>
            <person name="Hutchinson M.I."/>
            <person name="Powell A.J."/>
            <person name="Barry K."/>
            <person name="Miller A.N."/>
            <person name="Grigoriev I.V."/>
            <person name="Debuchy R."/>
            <person name="Gladieux P."/>
            <person name="Hiltunen Thoren M."/>
            <person name="Johannesson H."/>
        </authorList>
    </citation>
    <scope>NUCLEOTIDE SEQUENCE</scope>
    <source>
        <strain evidence="11">CBS 123565</strain>
    </source>
</reference>
<organism evidence="11 12">
    <name type="scientific">Trichocladium antarcticum</name>
    <dbReference type="NCBI Taxonomy" id="1450529"/>
    <lineage>
        <taxon>Eukaryota</taxon>
        <taxon>Fungi</taxon>
        <taxon>Dikarya</taxon>
        <taxon>Ascomycota</taxon>
        <taxon>Pezizomycotina</taxon>
        <taxon>Sordariomycetes</taxon>
        <taxon>Sordariomycetidae</taxon>
        <taxon>Sordariales</taxon>
        <taxon>Chaetomiaceae</taxon>
        <taxon>Trichocladium</taxon>
    </lineage>
</organism>
<dbReference type="Gene3D" id="2.60.40.150">
    <property type="entry name" value="C2 domain"/>
    <property type="match status" value="1"/>
</dbReference>
<feature type="domain" description="C2" evidence="9">
    <location>
        <begin position="428"/>
        <end position="574"/>
    </location>
</feature>
<dbReference type="SMART" id="SM00148">
    <property type="entry name" value="PLCXc"/>
    <property type="match status" value="1"/>
</dbReference>
<dbReference type="InterPro" id="IPR017946">
    <property type="entry name" value="PLC-like_Pdiesterase_TIM-brl"/>
</dbReference>
<dbReference type="AlphaFoldDB" id="A0AAN6UFR3"/>
<evidence type="ECO:0000259" key="9">
    <source>
        <dbReference type="PROSITE" id="PS50004"/>
    </source>
</evidence>
<dbReference type="Gene3D" id="3.20.20.190">
    <property type="entry name" value="Phosphatidylinositol (PI) phosphodiesterase"/>
    <property type="match status" value="1"/>
</dbReference>